<dbReference type="Pfam" id="PF04615">
    <property type="entry name" value="Utp14"/>
    <property type="match status" value="1"/>
</dbReference>
<evidence type="ECO:0000256" key="3">
    <source>
        <dbReference type="ARBA" id="ARBA00023242"/>
    </source>
</evidence>
<accession>A0A1G4KCB6</accession>
<name>A0A1G4KCB6_9SACH</name>
<feature type="compositionally biased region" description="Low complexity" evidence="4">
    <location>
        <begin position="487"/>
        <end position="503"/>
    </location>
</feature>
<feature type="region of interest" description="Disordered" evidence="4">
    <location>
        <begin position="416"/>
        <end position="516"/>
    </location>
</feature>
<feature type="compositionally biased region" description="Acidic residues" evidence="4">
    <location>
        <begin position="105"/>
        <end position="124"/>
    </location>
</feature>
<feature type="region of interest" description="Disordered" evidence="4">
    <location>
        <begin position="761"/>
        <end position="789"/>
    </location>
</feature>
<proteinExistence type="predicted"/>
<dbReference type="AlphaFoldDB" id="A0A1G4KCB6"/>
<dbReference type="GO" id="GO:0006364">
    <property type="term" value="P:rRNA processing"/>
    <property type="evidence" value="ECO:0007669"/>
    <property type="project" value="InterPro"/>
</dbReference>
<feature type="compositionally biased region" description="Polar residues" evidence="4">
    <location>
        <begin position="679"/>
        <end position="692"/>
    </location>
</feature>
<feature type="compositionally biased region" description="Acidic residues" evidence="4">
    <location>
        <begin position="147"/>
        <end position="194"/>
    </location>
</feature>
<keyword evidence="3" id="KW-0539">Nucleus</keyword>
<dbReference type="InterPro" id="IPR006709">
    <property type="entry name" value="SSU_processome_Utp14"/>
</dbReference>
<feature type="region of interest" description="Disordered" evidence="4">
    <location>
        <begin position="530"/>
        <end position="704"/>
    </location>
</feature>
<gene>
    <name evidence="5" type="ORF">LAME_0G19922G</name>
</gene>
<feature type="compositionally biased region" description="Basic and acidic residues" evidence="4">
    <location>
        <begin position="579"/>
        <end position="602"/>
    </location>
</feature>
<evidence type="ECO:0000313" key="6">
    <source>
        <dbReference type="Proteomes" id="UP000191144"/>
    </source>
</evidence>
<comment type="subcellular location">
    <subcellularLocation>
        <location evidence="1">Nucleus</location>
        <location evidence="1">Nucleolus</location>
    </subcellularLocation>
</comment>
<sequence length="870" mass="98857">MVRKSKTKPSKKRVQNALEIAQRELNGSSDEESGFSRDLRRNGTVINPHRRSSDAGDDSTEDKFEDEEIDSDEALGSEDEFDVMNSKFSQTIRDRKKTAKNGDLPSDDEEDEEGGYTSIDEDDLMPLSAVWDLDDKTNSVQDSLNLVDDDQEEEEEDEEEEDSSEDEDDSEDDEEDENKSEDPFDEISEGEDNVELNTITANLRKDTEKNQYRRLNNAAIGEENEFALPSFANDRKKLNLADMVNAIDDKEAIEKAGLVKGKTQALNVPLPQRIQQRHDRKAAYEISKDEVNKWRDVVQQNRQAEHLSFPLNPQTQHNDGTMFTPSERAVGTELEQKVDSLLETSKLADPVKESTFEEIATAKMSPEEMKKRTAEVRLMRELMFREERKAKRIKKIKSKAYRRIKKKELLKNKELIEESEEESDNDRDAARARERMSLKHKTTSKWAKDMVKHGMTKDKQTREEMEEMLRQGERLRSKIAGHESGSESDSGLSDIENSENSRNASEESKLRDNLGKTGVMNMAFMKNAEARRAEANKESIAQLRDLESGNDGTSLDNEEVRGANVTINAGRRIYAPGTEDSKLEADEAEKAAEQDLKDDDSRSLVNQMTKKSNKKNGAKSGKSPKTKTNKYEENEELNPWLVGSGDESSTKKSNKINVIDEHSSKLAKSANKIAKNQAKRSAQASKKGSGTEEQLLDVDSTNKMDLVDPYSQQEEDIDGFMFKQQEVIAEAFAGDDVEDKFQQEKKRVAIDEDDKVEDVTLPGWGDWAGAGAAPTKKRKFKTTKGTVEKDKRKDKNLKNVIINEKVNKKNLKYQSSAVPFPFESREQYERSLRMPLGQEWTSRTSHQRMIKPRIMTKRGTVIDPLKAPFK</sequence>
<evidence type="ECO:0000256" key="4">
    <source>
        <dbReference type="SAM" id="MobiDB-lite"/>
    </source>
</evidence>
<reference evidence="6" key="1">
    <citation type="submission" date="2016-03" db="EMBL/GenBank/DDBJ databases">
        <authorList>
            <person name="Devillers Hugo."/>
        </authorList>
    </citation>
    <scope>NUCLEOTIDE SEQUENCE [LARGE SCALE GENOMIC DNA]</scope>
</reference>
<evidence type="ECO:0000313" key="5">
    <source>
        <dbReference type="EMBL" id="SCV02000.1"/>
    </source>
</evidence>
<evidence type="ECO:0000256" key="1">
    <source>
        <dbReference type="ARBA" id="ARBA00004604"/>
    </source>
</evidence>
<dbReference type="EMBL" id="LT598484">
    <property type="protein sequence ID" value="SCV02000.1"/>
    <property type="molecule type" value="Genomic_DNA"/>
</dbReference>
<feature type="compositionally biased region" description="Basic and acidic residues" evidence="4">
    <location>
        <begin position="504"/>
        <end position="514"/>
    </location>
</feature>
<evidence type="ECO:0000256" key="2">
    <source>
        <dbReference type="ARBA" id="ARBA00022553"/>
    </source>
</evidence>
<organism evidence="5 6">
    <name type="scientific">Lachancea meyersii CBS 8951</name>
    <dbReference type="NCBI Taxonomy" id="1266667"/>
    <lineage>
        <taxon>Eukaryota</taxon>
        <taxon>Fungi</taxon>
        <taxon>Dikarya</taxon>
        <taxon>Ascomycota</taxon>
        <taxon>Saccharomycotina</taxon>
        <taxon>Saccharomycetes</taxon>
        <taxon>Saccharomycetales</taxon>
        <taxon>Saccharomycetaceae</taxon>
        <taxon>Lachancea</taxon>
    </lineage>
</organism>
<feature type="compositionally biased region" description="Low complexity" evidence="4">
    <location>
        <begin position="763"/>
        <end position="773"/>
    </location>
</feature>
<feature type="compositionally biased region" description="Acidic residues" evidence="4">
    <location>
        <begin position="55"/>
        <end position="82"/>
    </location>
</feature>
<dbReference type="PANTHER" id="PTHR14150:SF12">
    <property type="entry name" value="U3 SMALL NUCLEOLAR RNA-ASSOCIATED PROTEIN 14 HOMOLOG A"/>
    <property type="match status" value="1"/>
</dbReference>
<keyword evidence="2" id="KW-0597">Phosphoprotein</keyword>
<dbReference type="GO" id="GO:0032040">
    <property type="term" value="C:small-subunit processome"/>
    <property type="evidence" value="ECO:0007669"/>
    <property type="project" value="InterPro"/>
</dbReference>
<feature type="region of interest" description="Disordered" evidence="4">
    <location>
        <begin position="21"/>
        <end position="202"/>
    </location>
</feature>
<dbReference type="PANTHER" id="PTHR14150">
    <property type="entry name" value="U3 SMALL NUCLEOLAR RNA-ASSOCIATED PROTEIN 14"/>
    <property type="match status" value="1"/>
</dbReference>
<feature type="compositionally biased region" description="Basic and acidic residues" evidence="4">
    <location>
        <begin position="446"/>
        <end position="485"/>
    </location>
</feature>
<keyword evidence="6" id="KW-1185">Reference proteome</keyword>
<dbReference type="Proteomes" id="UP000191144">
    <property type="component" value="Chromosome G"/>
</dbReference>
<feature type="compositionally biased region" description="Basic and acidic residues" evidence="4">
    <location>
        <begin position="426"/>
        <end position="437"/>
    </location>
</feature>
<protein>
    <submittedName>
        <fullName evidence="5">LAME_0G19922g1_1</fullName>
    </submittedName>
</protein>
<dbReference type="OrthoDB" id="277439at2759"/>
<feature type="compositionally biased region" description="Basic residues" evidence="4">
    <location>
        <begin position="611"/>
        <end position="628"/>
    </location>
</feature>